<reference evidence="2 3" key="1">
    <citation type="journal article" date="2019" name="PLoS Biol.">
        <title>Sex chromosomes control vertical transmission of feminizing Wolbachia symbionts in an isopod.</title>
        <authorList>
            <person name="Becking T."/>
            <person name="Chebbi M.A."/>
            <person name="Giraud I."/>
            <person name="Moumen B."/>
            <person name="Laverre T."/>
            <person name="Caubet Y."/>
            <person name="Peccoud J."/>
            <person name="Gilbert C."/>
            <person name="Cordaux R."/>
        </authorList>
    </citation>
    <scope>NUCLEOTIDE SEQUENCE [LARGE SCALE GENOMIC DNA]</scope>
    <source>
        <strain evidence="2">ANa2</strain>
        <tissue evidence="2">Whole body excluding digestive tract and cuticle</tissue>
    </source>
</reference>
<dbReference type="CDD" id="cd21692">
    <property type="entry name" value="GINS_B_Sld5"/>
    <property type="match status" value="1"/>
</dbReference>
<proteinExistence type="predicted"/>
<name>A0A5N5TA51_9CRUS</name>
<accession>A0A5N5TA51</accession>
<dbReference type="Pfam" id="PF16922">
    <property type="entry name" value="SLD5_C"/>
    <property type="match status" value="1"/>
</dbReference>
<dbReference type="Gene3D" id="1.20.58.1030">
    <property type="match status" value="1"/>
</dbReference>
<dbReference type="PANTHER" id="PTHR21206:SF0">
    <property type="entry name" value="DNA REPLICATION COMPLEX GINS PROTEIN SLD5"/>
    <property type="match status" value="1"/>
</dbReference>
<dbReference type="SUPFAM" id="SSF158573">
    <property type="entry name" value="GINS helical bundle-like"/>
    <property type="match status" value="1"/>
</dbReference>
<dbReference type="AlphaFoldDB" id="A0A5N5TA51"/>
<evidence type="ECO:0000313" key="3">
    <source>
        <dbReference type="Proteomes" id="UP000326759"/>
    </source>
</evidence>
<dbReference type="GO" id="GO:0006261">
    <property type="term" value="P:DNA-templated DNA replication"/>
    <property type="evidence" value="ECO:0007669"/>
    <property type="project" value="InterPro"/>
</dbReference>
<dbReference type="EMBL" id="SEYY01004989">
    <property type="protein sequence ID" value="KAB7503534.1"/>
    <property type="molecule type" value="Genomic_DNA"/>
</dbReference>
<dbReference type="InterPro" id="IPR036224">
    <property type="entry name" value="GINS_bundle-like_dom_sf"/>
</dbReference>
<keyword evidence="3" id="KW-1185">Reference proteome</keyword>
<dbReference type="Gene3D" id="3.40.5.60">
    <property type="match status" value="1"/>
</dbReference>
<dbReference type="OrthoDB" id="338231at2759"/>
<dbReference type="PANTHER" id="PTHR21206">
    <property type="entry name" value="SLD5 PROTEIN"/>
    <property type="match status" value="1"/>
</dbReference>
<sequence length="171" mass="19312">MLLAVTCVQDCKKLNVLHTICLIFILKGMTALKPPLLSPEEHQYAKQYVSNLDHHLKSLGSEPMPENLQSVEKATMSVKPNLDSYVFFKVKKEVKGLLIEDNTGEGRDEQVDLEIGQQHLMRYSTISQLLEDTAITGSIDVIFNIMIGHFLLLPPAYYKARVNTVIVERIT</sequence>
<dbReference type="FunFam" id="3.40.5.60:FF:000001">
    <property type="entry name" value="DNA replication complex GINS protein SLD5"/>
    <property type="match status" value="1"/>
</dbReference>
<evidence type="ECO:0000313" key="2">
    <source>
        <dbReference type="EMBL" id="KAB7503534.1"/>
    </source>
</evidence>
<dbReference type="SUPFAM" id="SSF160059">
    <property type="entry name" value="PriA/YqbF domain"/>
    <property type="match status" value="1"/>
</dbReference>
<organism evidence="2 3">
    <name type="scientific">Armadillidium nasatum</name>
    <dbReference type="NCBI Taxonomy" id="96803"/>
    <lineage>
        <taxon>Eukaryota</taxon>
        <taxon>Metazoa</taxon>
        <taxon>Ecdysozoa</taxon>
        <taxon>Arthropoda</taxon>
        <taxon>Crustacea</taxon>
        <taxon>Multicrustacea</taxon>
        <taxon>Malacostraca</taxon>
        <taxon>Eumalacostraca</taxon>
        <taxon>Peracarida</taxon>
        <taxon>Isopoda</taxon>
        <taxon>Oniscidea</taxon>
        <taxon>Crinocheta</taxon>
        <taxon>Armadillidiidae</taxon>
        <taxon>Armadillidium</taxon>
    </lineage>
</organism>
<evidence type="ECO:0000259" key="1">
    <source>
        <dbReference type="Pfam" id="PF16922"/>
    </source>
</evidence>
<dbReference type="InterPro" id="IPR031633">
    <property type="entry name" value="SLD5_C"/>
</dbReference>
<gene>
    <name evidence="2" type="primary">GINS4</name>
    <name evidence="2" type="ORF">Anas_02468</name>
</gene>
<dbReference type="GO" id="GO:0000727">
    <property type="term" value="P:double-strand break repair via break-induced replication"/>
    <property type="evidence" value="ECO:0007669"/>
    <property type="project" value="TreeGrafter"/>
</dbReference>
<protein>
    <submittedName>
        <fullName evidence="2">DNA replication complex GINS protein SLD5</fullName>
    </submittedName>
</protein>
<comment type="caution">
    <text evidence="2">The sequence shown here is derived from an EMBL/GenBank/DDBJ whole genome shotgun (WGS) entry which is preliminary data.</text>
</comment>
<dbReference type="Proteomes" id="UP000326759">
    <property type="component" value="Unassembled WGS sequence"/>
</dbReference>
<feature type="domain" description="DNA replication complex GINS protein SLD5 C-terminal" evidence="1">
    <location>
        <begin position="80"/>
        <end position="132"/>
    </location>
</feature>
<dbReference type="GO" id="GO:0000811">
    <property type="term" value="C:GINS complex"/>
    <property type="evidence" value="ECO:0007669"/>
    <property type="project" value="TreeGrafter"/>
</dbReference>
<dbReference type="InterPro" id="IPR008591">
    <property type="entry name" value="GINS_Sld5"/>
</dbReference>